<protein>
    <submittedName>
        <fullName evidence="3">SDR family oxidoreductase</fullName>
    </submittedName>
</protein>
<dbReference type="Gene3D" id="3.40.50.720">
    <property type="entry name" value="NAD(P)-binding Rossmann-like Domain"/>
    <property type="match status" value="1"/>
</dbReference>
<evidence type="ECO:0000256" key="2">
    <source>
        <dbReference type="ARBA" id="ARBA00023002"/>
    </source>
</evidence>
<dbReference type="InterPro" id="IPR036291">
    <property type="entry name" value="NAD(P)-bd_dom_sf"/>
</dbReference>
<dbReference type="EMBL" id="WOFH01000002">
    <property type="protein sequence ID" value="MUN36257.1"/>
    <property type="molecule type" value="Genomic_DNA"/>
</dbReference>
<accession>A0A7K1KW22</accession>
<organism evidence="3 4">
    <name type="scientific">Actinomadura litoris</name>
    <dbReference type="NCBI Taxonomy" id="2678616"/>
    <lineage>
        <taxon>Bacteria</taxon>
        <taxon>Bacillati</taxon>
        <taxon>Actinomycetota</taxon>
        <taxon>Actinomycetes</taxon>
        <taxon>Streptosporangiales</taxon>
        <taxon>Thermomonosporaceae</taxon>
        <taxon>Actinomadura</taxon>
    </lineage>
</organism>
<comment type="caution">
    <text evidence="3">The sequence shown here is derived from an EMBL/GenBank/DDBJ whole genome shotgun (WGS) entry which is preliminary data.</text>
</comment>
<keyword evidence="2" id="KW-0560">Oxidoreductase</keyword>
<comment type="similarity">
    <text evidence="1">Belongs to the short-chain dehydrogenases/reductases (SDR) family.</text>
</comment>
<dbReference type="AlphaFoldDB" id="A0A7K1KW22"/>
<name>A0A7K1KW22_9ACTN</name>
<evidence type="ECO:0000313" key="4">
    <source>
        <dbReference type="Proteomes" id="UP000432015"/>
    </source>
</evidence>
<dbReference type="SUPFAM" id="SSF51735">
    <property type="entry name" value="NAD(P)-binding Rossmann-fold domains"/>
    <property type="match status" value="1"/>
</dbReference>
<evidence type="ECO:0000256" key="1">
    <source>
        <dbReference type="ARBA" id="ARBA00006484"/>
    </source>
</evidence>
<dbReference type="PANTHER" id="PTHR43477">
    <property type="entry name" value="DIHYDROANTICAPSIN 7-DEHYDROGENASE"/>
    <property type="match status" value="1"/>
</dbReference>
<dbReference type="CDD" id="cd05233">
    <property type="entry name" value="SDR_c"/>
    <property type="match status" value="1"/>
</dbReference>
<evidence type="ECO:0000313" key="3">
    <source>
        <dbReference type="EMBL" id="MUN36257.1"/>
    </source>
</evidence>
<reference evidence="3 4" key="1">
    <citation type="submission" date="2019-11" db="EMBL/GenBank/DDBJ databases">
        <authorList>
            <person name="Cao P."/>
        </authorList>
    </citation>
    <scope>NUCLEOTIDE SEQUENCE [LARGE SCALE GENOMIC DNA]</scope>
    <source>
        <strain evidence="3 4">NEAU-AAG5</strain>
    </source>
</reference>
<dbReference type="PANTHER" id="PTHR43477:SF1">
    <property type="entry name" value="DIHYDROANTICAPSIN 7-DEHYDROGENASE"/>
    <property type="match status" value="1"/>
</dbReference>
<proteinExistence type="inferred from homology"/>
<gene>
    <name evidence="3" type="ORF">GNZ18_06550</name>
</gene>
<dbReference type="GO" id="GO:0016491">
    <property type="term" value="F:oxidoreductase activity"/>
    <property type="evidence" value="ECO:0007669"/>
    <property type="project" value="UniProtKB-KW"/>
</dbReference>
<dbReference type="Proteomes" id="UP000432015">
    <property type="component" value="Unassembled WGS sequence"/>
</dbReference>
<dbReference type="InterPro" id="IPR002347">
    <property type="entry name" value="SDR_fam"/>
</dbReference>
<dbReference type="InterPro" id="IPR051122">
    <property type="entry name" value="SDR_DHRS6-like"/>
</dbReference>
<dbReference type="PRINTS" id="PR00081">
    <property type="entry name" value="GDHRDH"/>
</dbReference>
<dbReference type="RefSeq" id="WP_156215283.1">
    <property type="nucleotide sequence ID" value="NZ_WOFH01000002.1"/>
</dbReference>
<keyword evidence="4" id="KW-1185">Reference proteome</keyword>
<sequence>MAQRVLVCGGGSGIGAATAALFAGRGADVVITGRNEERLAKTAANIDGNVTGRRMDAASGEQVAAFFAAGATYDHLVLALSGGSGAGPFATLDLDELRDGFEGKFWPHLRLLQAALPHLAEDGSVTLLTASSARAALPGTSGLAAINGALEAVVRPLAAELAPRRVNAVSPGVIETPWWDALPEARRAAVFAEHAAALPVGRVGRPEEVAEAVVLAATNGFITGQVIECNGGLTLPTGR</sequence>
<dbReference type="Pfam" id="PF13561">
    <property type="entry name" value="adh_short_C2"/>
    <property type="match status" value="1"/>
</dbReference>